<evidence type="ECO:0000256" key="1">
    <source>
        <dbReference type="SAM" id="Phobius"/>
    </source>
</evidence>
<dbReference type="GO" id="GO:0019645">
    <property type="term" value="P:anaerobic electron transport chain"/>
    <property type="evidence" value="ECO:0007669"/>
    <property type="project" value="InterPro"/>
</dbReference>
<sequence length="273" mass="29623">MHELPLMAFTLLLQASVGMTLWLAFLHRHILITSSARPVMRPPLLLAFLAGAVGLLISTLHLGYPLNAMHALSHFSSSWLSREIIFGALYLALLGLSTLLVMLRKGGWQLLLMLAAVVGIVDVFCMAQVYIHTSIITWQHYNTLIMFLGTVGILGSALVAVFRISGILPQIDALRNGCVLVIALLVLLRLLVQPLWIGDLTANAMQIATLPHAPLAMLGQLKPILTLSWGISVIGMMFFAVGGCKKNIPAALFGSVMLVGSEVMLRFVFFSIG</sequence>
<dbReference type="BioCyc" id="ECOL478008-HMP:G76-484325-MONOMER"/>
<protein>
    <submittedName>
        <fullName evidence="2">Putative dimethyl sulfoxide reductase subunit C</fullName>
    </submittedName>
</protein>
<feature type="transmembrane region" description="Helical" evidence="1">
    <location>
        <begin position="45"/>
        <end position="64"/>
    </location>
</feature>
<dbReference type="Proteomes" id="UP000004641">
    <property type="component" value="Unassembled WGS sequence"/>
</dbReference>
<name>A0A0H3PNS2_ECO5C</name>
<dbReference type="AlphaFoldDB" id="A0A0H3PNS2"/>
<keyword evidence="1" id="KW-1133">Transmembrane helix</keyword>
<dbReference type="RefSeq" id="WP_000544905.1">
    <property type="nucleotide sequence ID" value="NZ_ABHU01000010.1"/>
</dbReference>
<dbReference type="InterPro" id="IPR007059">
    <property type="entry name" value="DmsC"/>
</dbReference>
<reference evidence="2 3" key="1">
    <citation type="journal article" date="2011" name="Appl. Environ. Microbiol.">
        <title>Genome signatures of Escherichia coli O157:H7 isolates from the bovine host reservoir.</title>
        <authorList>
            <person name="Eppinger M."/>
            <person name="Mammel M.K."/>
            <person name="Leclerc J.E."/>
            <person name="Ravel J."/>
            <person name="Cebula T.A."/>
        </authorList>
    </citation>
    <scope>NUCLEOTIDE SEQUENCE [LARGE SCALE GENOMIC DNA]</scope>
    <source>
        <strain evidence="2 3">EC869</strain>
    </source>
</reference>
<dbReference type="PANTHER" id="PTHR38095">
    <property type="entry name" value="ANAEROBIC DIMETHYL SULFOXIDE REDUCTASE CHAIN YNFH"/>
    <property type="match status" value="1"/>
</dbReference>
<feature type="transmembrane region" description="Helical" evidence="1">
    <location>
        <begin position="110"/>
        <end position="131"/>
    </location>
</feature>
<dbReference type="Pfam" id="PF04976">
    <property type="entry name" value="DmsC"/>
    <property type="match status" value="1"/>
</dbReference>
<gene>
    <name evidence="2" type="ORF">ECH7EC869_5739</name>
</gene>
<dbReference type="PANTHER" id="PTHR38095:SF2">
    <property type="entry name" value="ANAEROBIC DIMETHYL SULFOXIDE REDUCTASE CHAIN C"/>
    <property type="match status" value="1"/>
</dbReference>
<feature type="transmembrane region" description="Helical" evidence="1">
    <location>
        <begin position="174"/>
        <end position="192"/>
    </location>
</feature>
<evidence type="ECO:0000313" key="2">
    <source>
        <dbReference type="EMBL" id="EDU90740.1"/>
    </source>
</evidence>
<keyword evidence="1" id="KW-0812">Transmembrane</keyword>
<dbReference type="GO" id="GO:0005886">
    <property type="term" value="C:plasma membrane"/>
    <property type="evidence" value="ECO:0007669"/>
    <property type="project" value="TreeGrafter"/>
</dbReference>
<proteinExistence type="predicted"/>
<organism evidence="2 3">
    <name type="scientific">Escherichia coli O157:H7 (strain EC869)</name>
    <dbReference type="NCBI Taxonomy" id="478008"/>
    <lineage>
        <taxon>Bacteria</taxon>
        <taxon>Pseudomonadati</taxon>
        <taxon>Pseudomonadota</taxon>
        <taxon>Gammaproteobacteria</taxon>
        <taxon>Enterobacterales</taxon>
        <taxon>Enterobacteriaceae</taxon>
        <taxon>Escherichia</taxon>
    </lineage>
</organism>
<dbReference type="GO" id="GO:0009389">
    <property type="term" value="F:dimethyl sulfoxide reductase activity"/>
    <property type="evidence" value="ECO:0007669"/>
    <property type="project" value="TreeGrafter"/>
</dbReference>
<evidence type="ECO:0000313" key="3">
    <source>
        <dbReference type="Proteomes" id="UP000004641"/>
    </source>
</evidence>
<dbReference type="EMBL" id="ABHU01000010">
    <property type="protein sequence ID" value="EDU90740.1"/>
    <property type="molecule type" value="Genomic_DNA"/>
</dbReference>
<feature type="transmembrane region" description="Helical" evidence="1">
    <location>
        <begin position="84"/>
        <end position="103"/>
    </location>
</feature>
<dbReference type="GO" id="GO:0009390">
    <property type="term" value="C:dimethyl sulfoxide reductase complex"/>
    <property type="evidence" value="ECO:0007669"/>
    <property type="project" value="TreeGrafter"/>
</dbReference>
<feature type="transmembrane region" description="Helical" evidence="1">
    <location>
        <begin position="6"/>
        <end position="25"/>
    </location>
</feature>
<feature type="transmembrane region" description="Helical" evidence="1">
    <location>
        <begin position="143"/>
        <end position="162"/>
    </location>
</feature>
<accession>A0A0H3PNS2</accession>
<feature type="transmembrane region" description="Helical" evidence="1">
    <location>
        <begin position="224"/>
        <end position="244"/>
    </location>
</feature>
<feature type="transmembrane region" description="Helical" evidence="1">
    <location>
        <begin position="251"/>
        <end position="272"/>
    </location>
</feature>
<comment type="caution">
    <text evidence="2">The sequence shown here is derived from an EMBL/GenBank/DDBJ whole genome shotgun (WGS) entry which is preliminary data.</text>
</comment>
<keyword evidence="1" id="KW-0472">Membrane</keyword>